<protein>
    <submittedName>
        <fullName evidence="1">Uncharacterized protein</fullName>
    </submittedName>
</protein>
<organism evidence="1 2">
    <name type="scientific">Suillus luteus UH-Slu-Lm8-n1</name>
    <dbReference type="NCBI Taxonomy" id="930992"/>
    <lineage>
        <taxon>Eukaryota</taxon>
        <taxon>Fungi</taxon>
        <taxon>Dikarya</taxon>
        <taxon>Basidiomycota</taxon>
        <taxon>Agaricomycotina</taxon>
        <taxon>Agaricomycetes</taxon>
        <taxon>Agaricomycetidae</taxon>
        <taxon>Boletales</taxon>
        <taxon>Suillineae</taxon>
        <taxon>Suillaceae</taxon>
        <taxon>Suillus</taxon>
    </lineage>
</organism>
<sequence>MMFHANCSTINECPMLEGAHFTGSQRHTAAAVQVTSSYRCPSLDRVMPSLEKLAQDWLCFFLWPRFRSLDYTHSEISTPSETPSLSSHCLGFSFRFWAEESQLEV</sequence>
<dbReference type="InParanoid" id="A0A0D0B5W3"/>
<evidence type="ECO:0000313" key="2">
    <source>
        <dbReference type="Proteomes" id="UP000054485"/>
    </source>
</evidence>
<reference evidence="1 2" key="1">
    <citation type="submission" date="2014-04" db="EMBL/GenBank/DDBJ databases">
        <authorList>
            <consortium name="DOE Joint Genome Institute"/>
            <person name="Kuo A."/>
            <person name="Ruytinx J."/>
            <person name="Rineau F."/>
            <person name="Colpaert J."/>
            <person name="Kohler A."/>
            <person name="Nagy L.G."/>
            <person name="Floudas D."/>
            <person name="Copeland A."/>
            <person name="Barry K.W."/>
            <person name="Cichocki N."/>
            <person name="Veneault-Fourrey C."/>
            <person name="LaButti K."/>
            <person name="Lindquist E.A."/>
            <person name="Lipzen A."/>
            <person name="Lundell T."/>
            <person name="Morin E."/>
            <person name="Murat C."/>
            <person name="Sun H."/>
            <person name="Tunlid A."/>
            <person name="Henrissat B."/>
            <person name="Grigoriev I.V."/>
            <person name="Hibbett D.S."/>
            <person name="Martin F."/>
            <person name="Nordberg H.P."/>
            <person name="Cantor M.N."/>
            <person name="Hua S.X."/>
        </authorList>
    </citation>
    <scope>NUCLEOTIDE SEQUENCE [LARGE SCALE GENOMIC DNA]</scope>
    <source>
        <strain evidence="1 2">UH-Slu-Lm8-n1</strain>
    </source>
</reference>
<dbReference type="Proteomes" id="UP000054485">
    <property type="component" value="Unassembled WGS sequence"/>
</dbReference>
<gene>
    <name evidence="1" type="ORF">CY34DRAFT_808503</name>
</gene>
<name>A0A0D0B5W3_9AGAM</name>
<proteinExistence type="predicted"/>
<evidence type="ECO:0000313" key="1">
    <source>
        <dbReference type="EMBL" id="KIK39253.1"/>
    </source>
</evidence>
<reference evidence="2" key="2">
    <citation type="submission" date="2015-01" db="EMBL/GenBank/DDBJ databases">
        <title>Evolutionary Origins and Diversification of the Mycorrhizal Mutualists.</title>
        <authorList>
            <consortium name="DOE Joint Genome Institute"/>
            <consortium name="Mycorrhizal Genomics Consortium"/>
            <person name="Kohler A."/>
            <person name="Kuo A."/>
            <person name="Nagy L.G."/>
            <person name="Floudas D."/>
            <person name="Copeland A."/>
            <person name="Barry K.W."/>
            <person name="Cichocki N."/>
            <person name="Veneault-Fourrey C."/>
            <person name="LaButti K."/>
            <person name="Lindquist E.A."/>
            <person name="Lipzen A."/>
            <person name="Lundell T."/>
            <person name="Morin E."/>
            <person name="Murat C."/>
            <person name="Riley R."/>
            <person name="Ohm R."/>
            <person name="Sun H."/>
            <person name="Tunlid A."/>
            <person name="Henrissat B."/>
            <person name="Grigoriev I.V."/>
            <person name="Hibbett D.S."/>
            <person name="Martin F."/>
        </authorList>
    </citation>
    <scope>NUCLEOTIDE SEQUENCE [LARGE SCALE GENOMIC DNA]</scope>
    <source>
        <strain evidence="2">UH-Slu-Lm8-n1</strain>
    </source>
</reference>
<dbReference type="AlphaFoldDB" id="A0A0D0B5W3"/>
<dbReference type="EMBL" id="KN835351">
    <property type="protein sequence ID" value="KIK39253.1"/>
    <property type="molecule type" value="Genomic_DNA"/>
</dbReference>
<dbReference type="HOGENOM" id="CLU_2238371_0_0_1"/>
<keyword evidence="2" id="KW-1185">Reference proteome</keyword>
<accession>A0A0D0B5W3</accession>